<keyword evidence="2" id="KW-1185">Reference proteome</keyword>
<evidence type="ECO:0000313" key="2">
    <source>
        <dbReference type="Proteomes" id="UP000265520"/>
    </source>
</evidence>
<sequence>WLSDGILYQQRLIARNRDLQLTDDEIENLTLLEIEKYLQGNRRSLREFGSMPYPKGYVLEQLGNRLIYDERNYDVPTLKEEFAELSASLTGYI</sequence>
<reference evidence="1 2" key="1">
    <citation type="journal article" date="2018" name="Front. Plant Sci.">
        <title>Red Clover (Trifolium pratense) and Zigzag Clover (T. medium) - A Picture of Genomic Similarities and Differences.</title>
        <authorList>
            <person name="Dluhosova J."/>
            <person name="Istvanek J."/>
            <person name="Nedelnik J."/>
            <person name="Repkova J."/>
        </authorList>
    </citation>
    <scope>NUCLEOTIDE SEQUENCE [LARGE SCALE GENOMIC DNA]</scope>
    <source>
        <strain evidence="2">cv. 10/8</strain>
        <tissue evidence="1">Leaf</tissue>
    </source>
</reference>
<dbReference type="GO" id="GO:0004386">
    <property type="term" value="F:helicase activity"/>
    <property type="evidence" value="ECO:0007669"/>
    <property type="project" value="UniProtKB-KW"/>
</dbReference>
<organism evidence="1 2">
    <name type="scientific">Trifolium medium</name>
    <dbReference type="NCBI Taxonomy" id="97028"/>
    <lineage>
        <taxon>Eukaryota</taxon>
        <taxon>Viridiplantae</taxon>
        <taxon>Streptophyta</taxon>
        <taxon>Embryophyta</taxon>
        <taxon>Tracheophyta</taxon>
        <taxon>Spermatophyta</taxon>
        <taxon>Magnoliopsida</taxon>
        <taxon>eudicotyledons</taxon>
        <taxon>Gunneridae</taxon>
        <taxon>Pentapetalae</taxon>
        <taxon>rosids</taxon>
        <taxon>fabids</taxon>
        <taxon>Fabales</taxon>
        <taxon>Fabaceae</taxon>
        <taxon>Papilionoideae</taxon>
        <taxon>50 kb inversion clade</taxon>
        <taxon>NPAAA clade</taxon>
        <taxon>Hologalegina</taxon>
        <taxon>IRL clade</taxon>
        <taxon>Trifolieae</taxon>
        <taxon>Trifolium</taxon>
    </lineage>
</organism>
<keyword evidence="1" id="KW-0547">Nucleotide-binding</keyword>
<proteinExistence type="predicted"/>
<dbReference type="AlphaFoldDB" id="A0A392P219"/>
<name>A0A392P219_9FABA</name>
<accession>A0A392P219</accession>
<protein>
    <submittedName>
        <fullName evidence="1">Helicase-like protein</fullName>
    </submittedName>
</protein>
<feature type="non-terminal residue" evidence="1">
    <location>
        <position position="1"/>
    </location>
</feature>
<dbReference type="EMBL" id="LXQA010060739">
    <property type="protein sequence ID" value="MCI06101.1"/>
    <property type="molecule type" value="Genomic_DNA"/>
</dbReference>
<evidence type="ECO:0000313" key="1">
    <source>
        <dbReference type="EMBL" id="MCI06101.1"/>
    </source>
</evidence>
<dbReference type="Proteomes" id="UP000265520">
    <property type="component" value="Unassembled WGS sequence"/>
</dbReference>
<comment type="caution">
    <text evidence="1">The sequence shown here is derived from an EMBL/GenBank/DDBJ whole genome shotgun (WGS) entry which is preliminary data.</text>
</comment>
<keyword evidence="1" id="KW-0347">Helicase</keyword>
<keyword evidence="1" id="KW-0378">Hydrolase</keyword>
<keyword evidence="1" id="KW-0067">ATP-binding</keyword>